<evidence type="ECO:0000313" key="2">
    <source>
        <dbReference type="Proteomes" id="UP001305647"/>
    </source>
</evidence>
<dbReference type="AlphaFoldDB" id="A0AAN6PX62"/>
<name>A0AAN6PX62_9PEZI</name>
<keyword evidence="2" id="KW-1185">Reference proteome</keyword>
<reference evidence="1" key="1">
    <citation type="journal article" date="2023" name="Mol. Phylogenet. Evol.">
        <title>Genome-scale phylogeny and comparative genomics of the fungal order Sordariales.</title>
        <authorList>
            <person name="Hensen N."/>
            <person name="Bonometti L."/>
            <person name="Westerberg I."/>
            <person name="Brannstrom I.O."/>
            <person name="Guillou S."/>
            <person name="Cros-Aarteil S."/>
            <person name="Calhoun S."/>
            <person name="Haridas S."/>
            <person name="Kuo A."/>
            <person name="Mondo S."/>
            <person name="Pangilinan J."/>
            <person name="Riley R."/>
            <person name="LaButti K."/>
            <person name="Andreopoulos B."/>
            <person name="Lipzen A."/>
            <person name="Chen C."/>
            <person name="Yan M."/>
            <person name="Daum C."/>
            <person name="Ng V."/>
            <person name="Clum A."/>
            <person name="Steindorff A."/>
            <person name="Ohm R.A."/>
            <person name="Martin F."/>
            <person name="Silar P."/>
            <person name="Natvig D.O."/>
            <person name="Lalanne C."/>
            <person name="Gautier V."/>
            <person name="Ament-Velasquez S.L."/>
            <person name="Kruys A."/>
            <person name="Hutchinson M.I."/>
            <person name="Powell A.J."/>
            <person name="Barry K."/>
            <person name="Miller A.N."/>
            <person name="Grigoriev I.V."/>
            <person name="Debuchy R."/>
            <person name="Gladieux P."/>
            <person name="Hiltunen Thoren M."/>
            <person name="Johannesson H."/>
        </authorList>
    </citation>
    <scope>NUCLEOTIDE SEQUENCE</scope>
    <source>
        <strain evidence="1">CBS 757.83</strain>
    </source>
</reference>
<comment type="caution">
    <text evidence="1">The sequence shown here is derived from an EMBL/GenBank/DDBJ whole genome shotgun (WGS) entry which is preliminary data.</text>
</comment>
<evidence type="ECO:0000313" key="1">
    <source>
        <dbReference type="EMBL" id="KAK4099428.1"/>
    </source>
</evidence>
<protein>
    <submittedName>
        <fullName evidence="1">Uncharacterized protein</fullName>
    </submittedName>
</protein>
<dbReference type="EMBL" id="MU863649">
    <property type="protein sequence ID" value="KAK4099428.1"/>
    <property type="molecule type" value="Genomic_DNA"/>
</dbReference>
<accession>A0AAN6PX62</accession>
<organism evidence="1 2">
    <name type="scientific">Parathielavia hyrcaniae</name>
    <dbReference type="NCBI Taxonomy" id="113614"/>
    <lineage>
        <taxon>Eukaryota</taxon>
        <taxon>Fungi</taxon>
        <taxon>Dikarya</taxon>
        <taxon>Ascomycota</taxon>
        <taxon>Pezizomycotina</taxon>
        <taxon>Sordariomycetes</taxon>
        <taxon>Sordariomycetidae</taxon>
        <taxon>Sordariales</taxon>
        <taxon>Chaetomiaceae</taxon>
        <taxon>Parathielavia</taxon>
    </lineage>
</organism>
<proteinExistence type="predicted"/>
<sequence>MAYVLDGFQGDVYGLDIVLSIIHYSSTKLTTVLMLPYIEKWVSGLGYHIAMQKNEHDDYKTLYIAWVIGEPLWFARMLFKFAFRATIDDAGYLSGEKESLKYCRSKDTNANAKHACIHQQLGSLMVSLSTAGLLPFPGADRYRDSVASLAYAVRTLTVNRFEQPGALPHQDGHINCGIRHREAVENALSEDAQYPGEIIERLMIRGHRTGAYNSQRFRKAFKTPRMTT</sequence>
<reference evidence="1" key="2">
    <citation type="submission" date="2023-05" db="EMBL/GenBank/DDBJ databases">
        <authorList>
            <consortium name="Lawrence Berkeley National Laboratory"/>
            <person name="Steindorff A."/>
            <person name="Hensen N."/>
            <person name="Bonometti L."/>
            <person name="Westerberg I."/>
            <person name="Brannstrom I.O."/>
            <person name="Guillou S."/>
            <person name="Cros-Aarteil S."/>
            <person name="Calhoun S."/>
            <person name="Haridas S."/>
            <person name="Kuo A."/>
            <person name="Mondo S."/>
            <person name="Pangilinan J."/>
            <person name="Riley R."/>
            <person name="Labutti K."/>
            <person name="Andreopoulos B."/>
            <person name="Lipzen A."/>
            <person name="Chen C."/>
            <person name="Yanf M."/>
            <person name="Daum C."/>
            <person name="Ng V."/>
            <person name="Clum A."/>
            <person name="Ohm R."/>
            <person name="Martin F."/>
            <person name="Silar P."/>
            <person name="Natvig D."/>
            <person name="Lalanne C."/>
            <person name="Gautier V."/>
            <person name="Ament-Velasquez S.L."/>
            <person name="Kruys A."/>
            <person name="Hutchinson M.I."/>
            <person name="Powell A.J."/>
            <person name="Barry K."/>
            <person name="Miller A.N."/>
            <person name="Grigoriev I.V."/>
            <person name="Debuchy R."/>
            <person name="Gladieux P."/>
            <person name="Thoren M.H."/>
            <person name="Johannesson H."/>
        </authorList>
    </citation>
    <scope>NUCLEOTIDE SEQUENCE</scope>
    <source>
        <strain evidence="1">CBS 757.83</strain>
    </source>
</reference>
<dbReference type="Proteomes" id="UP001305647">
    <property type="component" value="Unassembled WGS sequence"/>
</dbReference>
<gene>
    <name evidence="1" type="ORF">N658DRAFT_560353</name>
</gene>